<protein>
    <submittedName>
        <fullName evidence="1">Uncharacterized protein</fullName>
    </submittedName>
</protein>
<evidence type="ECO:0000313" key="1">
    <source>
        <dbReference type="EMBL" id="RNA01983.1"/>
    </source>
</evidence>
<accession>A0A3M7PSH6</accession>
<comment type="caution">
    <text evidence="1">The sequence shown here is derived from an EMBL/GenBank/DDBJ whole genome shotgun (WGS) entry which is preliminary data.</text>
</comment>
<organism evidence="1 2">
    <name type="scientific">Brachionus plicatilis</name>
    <name type="common">Marine rotifer</name>
    <name type="synonym">Brachionus muelleri</name>
    <dbReference type="NCBI Taxonomy" id="10195"/>
    <lineage>
        <taxon>Eukaryota</taxon>
        <taxon>Metazoa</taxon>
        <taxon>Spiralia</taxon>
        <taxon>Gnathifera</taxon>
        <taxon>Rotifera</taxon>
        <taxon>Eurotatoria</taxon>
        <taxon>Monogononta</taxon>
        <taxon>Pseudotrocha</taxon>
        <taxon>Ploima</taxon>
        <taxon>Brachionidae</taxon>
        <taxon>Brachionus</taxon>
    </lineage>
</organism>
<proteinExistence type="predicted"/>
<evidence type="ECO:0000313" key="2">
    <source>
        <dbReference type="Proteomes" id="UP000276133"/>
    </source>
</evidence>
<dbReference type="Proteomes" id="UP000276133">
    <property type="component" value="Unassembled WGS sequence"/>
</dbReference>
<sequence length="68" mass="7592">MLWIWSGLAAASSRSFFSAYISSVIVIGSFCFSFEVFEENNKNCVPGNETDSEAICMITKPNFMYNST</sequence>
<reference evidence="1 2" key="1">
    <citation type="journal article" date="2018" name="Sci. Rep.">
        <title>Genomic signatures of local adaptation to the degree of environmental predictability in rotifers.</title>
        <authorList>
            <person name="Franch-Gras L."/>
            <person name="Hahn C."/>
            <person name="Garcia-Roger E.M."/>
            <person name="Carmona M.J."/>
            <person name="Serra M."/>
            <person name="Gomez A."/>
        </authorList>
    </citation>
    <scope>NUCLEOTIDE SEQUENCE [LARGE SCALE GENOMIC DNA]</scope>
    <source>
        <strain evidence="1">HYR1</strain>
    </source>
</reference>
<dbReference type="EMBL" id="REGN01009086">
    <property type="protein sequence ID" value="RNA01983.1"/>
    <property type="molecule type" value="Genomic_DNA"/>
</dbReference>
<keyword evidence="2" id="KW-1185">Reference proteome</keyword>
<name>A0A3M7PSH6_BRAPC</name>
<gene>
    <name evidence="1" type="ORF">BpHYR1_032672</name>
</gene>
<dbReference type="AlphaFoldDB" id="A0A3M7PSH6"/>